<comment type="caution">
    <text evidence="1">The sequence shown here is derived from an EMBL/GenBank/DDBJ whole genome shotgun (WGS) entry which is preliminary data.</text>
</comment>
<keyword evidence="2" id="KW-1185">Reference proteome</keyword>
<proteinExistence type="predicted"/>
<evidence type="ECO:0000313" key="1">
    <source>
        <dbReference type="EMBL" id="OZG55189.1"/>
    </source>
</evidence>
<reference evidence="1 2" key="1">
    <citation type="journal article" date="2017" name="BMC Genomics">
        <title>Comparative genomic and phylogenomic analyses of the Bifidobacteriaceae family.</title>
        <authorList>
            <person name="Lugli G.A."/>
            <person name="Milani C."/>
            <person name="Turroni F."/>
            <person name="Duranti S."/>
            <person name="Mancabelli L."/>
            <person name="Mangifesta M."/>
            <person name="Ferrario C."/>
            <person name="Modesto M."/>
            <person name="Mattarelli P."/>
            <person name="Jiri K."/>
            <person name="van Sinderen D."/>
            <person name="Ventura M."/>
        </authorList>
    </citation>
    <scope>NUCLEOTIDE SEQUENCE [LARGE SCALE GENOMIC DNA]</scope>
    <source>
        <strain evidence="1 2">LMG 21773</strain>
    </source>
</reference>
<dbReference type="OrthoDB" id="2002535at2"/>
<accession>A0A261F7R2</accession>
<protein>
    <submittedName>
        <fullName evidence="1">Uncharacterized protein</fullName>
    </submittedName>
</protein>
<dbReference type="AlphaFoldDB" id="A0A261F7R2"/>
<dbReference type="RefSeq" id="WP_094690250.1">
    <property type="nucleotide sequence ID" value="NZ_JACBYZ010000001.1"/>
</dbReference>
<sequence length="115" mass="13491">MRLILIRDFQGLHYYGYIPETNNARKEQIEVFELTKEDEGLLDKDFVTPVDDLCHSLIDPGDVDFLNADQCRLLLVWLRKRLKDPLEPRLEIIYDVLVRFAQKAIELVTGIVFDL</sequence>
<gene>
    <name evidence="1" type="ORF">AEAE_1167</name>
</gene>
<dbReference type="EMBL" id="MWWU01000004">
    <property type="protein sequence ID" value="OZG55189.1"/>
    <property type="molecule type" value="Genomic_DNA"/>
</dbReference>
<evidence type="ECO:0000313" key="2">
    <source>
        <dbReference type="Proteomes" id="UP000228976"/>
    </source>
</evidence>
<organism evidence="1 2">
    <name type="scientific">Aeriscardovia aeriphila</name>
    <dbReference type="NCBI Taxonomy" id="218139"/>
    <lineage>
        <taxon>Bacteria</taxon>
        <taxon>Bacillati</taxon>
        <taxon>Actinomycetota</taxon>
        <taxon>Actinomycetes</taxon>
        <taxon>Bifidobacteriales</taxon>
        <taxon>Bifidobacteriaceae</taxon>
        <taxon>Aeriscardovia</taxon>
    </lineage>
</organism>
<name>A0A261F7R2_9BIFI</name>
<dbReference type="Proteomes" id="UP000228976">
    <property type="component" value="Unassembled WGS sequence"/>
</dbReference>